<dbReference type="SUPFAM" id="SSF53187">
    <property type="entry name" value="Zn-dependent exopeptidases"/>
    <property type="match status" value="1"/>
</dbReference>
<evidence type="ECO:0000256" key="8">
    <source>
        <dbReference type="ARBA" id="ARBA00023049"/>
    </source>
</evidence>
<organism evidence="9 10">
    <name type="scientific">Amylolactobacillus amylotrophicus DSM 20534</name>
    <dbReference type="NCBI Taxonomy" id="1423722"/>
    <lineage>
        <taxon>Bacteria</taxon>
        <taxon>Bacillati</taxon>
        <taxon>Bacillota</taxon>
        <taxon>Bacilli</taxon>
        <taxon>Lactobacillales</taxon>
        <taxon>Lactobacillaceae</taxon>
        <taxon>Amylolactobacillus</taxon>
    </lineage>
</organism>
<sequence length="465" mass="50575">MTLDYKKLAEEKRTELMRDLKDMVAIDSSRDLANKTAEFPLGPGPAKALAKFLEIAARDGFKTANIENVAGRVEFGEGDETLGIIGHMDEVPAGDGWVTDPFTVTAKDGKLYGRGVADDKGPSLAAYYALKILKEQGVKLTKKIHFIVGTDEENDWTGINRYLETEPRPDFVFSPDAEFPIINGEKGIVSFELTFKGVANTGKDKLVSFKSGLAANMVPQTAQATINSANFAAIKPAYEKFLAENQLTGTFELNGDNATVVLNGQGAHGSEPELGRNAATFLGLFLSQFDFAGRDLNYLKTISSFLHEDFTGSKLGINHHDDLMGELSSAPNVYDYDSDNATILINVRYPKGTTPDEMVTTINGNLGEFATAAVKGHNQGPHYVSGEDPLVKTLLAVYEHQTGKPGHETIIGGGTYGRIFDRGVAFGAQPEDQPNVMHQPNEYMLEEALIDSVAIYTEAIYELTK</sequence>
<dbReference type="Pfam" id="PF01546">
    <property type="entry name" value="Peptidase_M20"/>
    <property type="match status" value="1"/>
</dbReference>
<proteinExistence type="inferred from homology"/>
<dbReference type="Gene3D" id="3.40.630.10">
    <property type="entry name" value="Zn peptidases"/>
    <property type="match status" value="1"/>
</dbReference>
<dbReference type="SUPFAM" id="SSF55031">
    <property type="entry name" value="Bacterial exopeptidase dimerisation domain"/>
    <property type="match status" value="1"/>
</dbReference>
<evidence type="ECO:0000256" key="3">
    <source>
        <dbReference type="ARBA" id="ARBA00022670"/>
    </source>
</evidence>
<dbReference type="InterPro" id="IPR010964">
    <property type="entry name" value="M20A_pepV-rel"/>
</dbReference>
<keyword evidence="7" id="KW-0224">Dipeptidase</keyword>
<dbReference type="EMBL" id="AZCV01000005">
    <property type="protein sequence ID" value="KRK37393.1"/>
    <property type="molecule type" value="Genomic_DNA"/>
</dbReference>
<dbReference type="NCBIfam" id="NF005591">
    <property type="entry name" value="PRK07318.1"/>
    <property type="match status" value="1"/>
</dbReference>
<dbReference type="InterPro" id="IPR050072">
    <property type="entry name" value="Peptidase_M20A"/>
</dbReference>
<dbReference type="NCBIfam" id="TIGR01886">
    <property type="entry name" value="dipeptidase"/>
    <property type="match status" value="1"/>
</dbReference>
<dbReference type="CDD" id="cd03888">
    <property type="entry name" value="M20_PepV"/>
    <property type="match status" value="1"/>
</dbReference>
<keyword evidence="3" id="KW-0645">Protease</keyword>
<dbReference type="GO" id="GO:0016805">
    <property type="term" value="F:dipeptidase activity"/>
    <property type="evidence" value="ECO:0007669"/>
    <property type="project" value="UniProtKB-KW"/>
</dbReference>
<dbReference type="PANTHER" id="PTHR43808:SF31">
    <property type="entry name" value="N-ACETYL-L-CITRULLINE DEACETYLASE"/>
    <property type="match status" value="1"/>
</dbReference>
<name>A0A0R1H148_9LACO</name>
<dbReference type="GO" id="GO:0008777">
    <property type="term" value="F:acetylornithine deacetylase activity"/>
    <property type="evidence" value="ECO:0007669"/>
    <property type="project" value="TreeGrafter"/>
</dbReference>
<gene>
    <name evidence="9" type="ORF">FC62_GL001271</name>
</gene>
<accession>A0A0R1H148</accession>
<comment type="similarity">
    <text evidence="2">Belongs to the peptidase M20A family.</text>
</comment>
<keyword evidence="8" id="KW-0482">Metalloprotease</keyword>
<dbReference type="AlphaFoldDB" id="A0A0R1H148"/>
<evidence type="ECO:0000313" key="9">
    <source>
        <dbReference type="EMBL" id="KRK37393.1"/>
    </source>
</evidence>
<comment type="cofactor">
    <cofactor evidence="1">
        <name>Zn(2+)</name>
        <dbReference type="ChEBI" id="CHEBI:29105"/>
    </cofactor>
</comment>
<protein>
    <submittedName>
        <fullName evidence="9">Dipeptidase PepV</fullName>
    </submittedName>
</protein>
<evidence type="ECO:0000256" key="5">
    <source>
        <dbReference type="ARBA" id="ARBA00022801"/>
    </source>
</evidence>
<keyword evidence="6" id="KW-0862">Zinc</keyword>
<dbReference type="InterPro" id="IPR011291">
    <property type="entry name" value="Pept_M20A_peptidaseV"/>
</dbReference>
<dbReference type="GO" id="GO:0006526">
    <property type="term" value="P:L-arginine biosynthetic process"/>
    <property type="evidence" value="ECO:0007669"/>
    <property type="project" value="TreeGrafter"/>
</dbReference>
<keyword evidence="5" id="KW-0378">Hydrolase</keyword>
<dbReference type="Proteomes" id="UP000050909">
    <property type="component" value="Unassembled WGS sequence"/>
</dbReference>
<dbReference type="GO" id="GO:0008270">
    <property type="term" value="F:zinc ion binding"/>
    <property type="evidence" value="ECO:0007669"/>
    <property type="project" value="InterPro"/>
</dbReference>
<evidence type="ECO:0000256" key="6">
    <source>
        <dbReference type="ARBA" id="ARBA00022833"/>
    </source>
</evidence>
<dbReference type="Gene3D" id="3.30.70.360">
    <property type="match status" value="2"/>
</dbReference>
<dbReference type="GO" id="GO:0006508">
    <property type="term" value="P:proteolysis"/>
    <property type="evidence" value="ECO:0007669"/>
    <property type="project" value="UniProtKB-KW"/>
</dbReference>
<dbReference type="PANTHER" id="PTHR43808">
    <property type="entry name" value="ACETYLORNITHINE DEACETYLASE"/>
    <property type="match status" value="1"/>
</dbReference>
<dbReference type="GO" id="GO:0008237">
    <property type="term" value="F:metallopeptidase activity"/>
    <property type="evidence" value="ECO:0007669"/>
    <property type="project" value="UniProtKB-KW"/>
</dbReference>
<comment type="caution">
    <text evidence="9">The sequence shown here is derived from an EMBL/GenBank/DDBJ whole genome shotgun (WGS) entry which is preliminary data.</text>
</comment>
<dbReference type="InterPro" id="IPR036264">
    <property type="entry name" value="Bact_exopeptidase_dim_dom"/>
</dbReference>
<evidence type="ECO:0000256" key="2">
    <source>
        <dbReference type="ARBA" id="ARBA00006247"/>
    </source>
</evidence>
<evidence type="ECO:0000313" key="10">
    <source>
        <dbReference type="Proteomes" id="UP000050909"/>
    </source>
</evidence>
<reference evidence="9 10" key="1">
    <citation type="journal article" date="2015" name="Genome Announc.">
        <title>Expanding the biotechnology potential of lactobacilli through comparative genomics of 213 strains and associated genera.</title>
        <authorList>
            <person name="Sun Z."/>
            <person name="Harris H.M."/>
            <person name="McCann A."/>
            <person name="Guo C."/>
            <person name="Argimon S."/>
            <person name="Zhang W."/>
            <person name="Yang X."/>
            <person name="Jeffery I.B."/>
            <person name="Cooney J.C."/>
            <person name="Kagawa T.F."/>
            <person name="Liu W."/>
            <person name="Song Y."/>
            <person name="Salvetti E."/>
            <person name="Wrobel A."/>
            <person name="Rasinkangas P."/>
            <person name="Parkhill J."/>
            <person name="Rea M.C."/>
            <person name="O'Sullivan O."/>
            <person name="Ritari J."/>
            <person name="Douillard F.P."/>
            <person name="Paul Ross R."/>
            <person name="Yang R."/>
            <person name="Briner A.E."/>
            <person name="Felis G.E."/>
            <person name="de Vos W.M."/>
            <person name="Barrangou R."/>
            <person name="Klaenhammer T.R."/>
            <person name="Caufield P.W."/>
            <person name="Cui Y."/>
            <person name="Zhang H."/>
            <person name="O'Toole P.W."/>
        </authorList>
    </citation>
    <scope>NUCLEOTIDE SEQUENCE [LARGE SCALE GENOMIC DNA]</scope>
    <source>
        <strain evidence="9 10">DSM 20534</strain>
    </source>
</reference>
<evidence type="ECO:0000256" key="4">
    <source>
        <dbReference type="ARBA" id="ARBA00022723"/>
    </source>
</evidence>
<keyword evidence="10" id="KW-1185">Reference proteome</keyword>
<dbReference type="RefSeq" id="WP_054745565.1">
    <property type="nucleotide sequence ID" value="NZ_AZCV01000005.1"/>
</dbReference>
<dbReference type="PATRIC" id="fig|1423722.3.peg.1296"/>
<evidence type="ECO:0000256" key="7">
    <source>
        <dbReference type="ARBA" id="ARBA00022997"/>
    </source>
</evidence>
<dbReference type="NCBIfam" id="TIGR01887">
    <property type="entry name" value="dipeptidaselike"/>
    <property type="match status" value="1"/>
</dbReference>
<dbReference type="InterPro" id="IPR002933">
    <property type="entry name" value="Peptidase_M20"/>
</dbReference>
<evidence type="ECO:0000256" key="1">
    <source>
        <dbReference type="ARBA" id="ARBA00001947"/>
    </source>
</evidence>
<keyword evidence="4" id="KW-0479">Metal-binding</keyword>